<dbReference type="HOGENOM" id="CLU_376503_0_0_1"/>
<evidence type="ECO:0000256" key="1">
    <source>
        <dbReference type="SAM" id="MobiDB-lite"/>
    </source>
</evidence>
<dbReference type="Proteomes" id="UP000054485">
    <property type="component" value="Unassembled WGS sequence"/>
</dbReference>
<accession>A0A0D0AWW5</accession>
<feature type="compositionally biased region" description="Low complexity" evidence="1">
    <location>
        <begin position="35"/>
        <end position="50"/>
    </location>
</feature>
<proteinExistence type="predicted"/>
<protein>
    <submittedName>
        <fullName evidence="2">Uncharacterized protein</fullName>
    </submittedName>
</protein>
<reference evidence="2 3" key="1">
    <citation type="submission" date="2014-04" db="EMBL/GenBank/DDBJ databases">
        <authorList>
            <consortium name="DOE Joint Genome Institute"/>
            <person name="Kuo A."/>
            <person name="Ruytinx J."/>
            <person name="Rineau F."/>
            <person name="Colpaert J."/>
            <person name="Kohler A."/>
            <person name="Nagy L.G."/>
            <person name="Floudas D."/>
            <person name="Copeland A."/>
            <person name="Barry K.W."/>
            <person name="Cichocki N."/>
            <person name="Veneault-Fourrey C."/>
            <person name="LaButti K."/>
            <person name="Lindquist E.A."/>
            <person name="Lipzen A."/>
            <person name="Lundell T."/>
            <person name="Morin E."/>
            <person name="Murat C."/>
            <person name="Sun H."/>
            <person name="Tunlid A."/>
            <person name="Henrissat B."/>
            <person name="Grigoriev I.V."/>
            <person name="Hibbett D.S."/>
            <person name="Martin F."/>
            <person name="Nordberg H.P."/>
            <person name="Cantor M.N."/>
            <person name="Hua S.X."/>
        </authorList>
    </citation>
    <scope>NUCLEOTIDE SEQUENCE [LARGE SCALE GENOMIC DNA]</scope>
    <source>
        <strain evidence="2 3">UH-Slu-Lm8-n1</strain>
    </source>
</reference>
<reference evidence="3" key="2">
    <citation type="submission" date="2015-01" db="EMBL/GenBank/DDBJ databases">
        <title>Evolutionary Origins and Diversification of the Mycorrhizal Mutualists.</title>
        <authorList>
            <consortium name="DOE Joint Genome Institute"/>
            <consortium name="Mycorrhizal Genomics Consortium"/>
            <person name="Kohler A."/>
            <person name="Kuo A."/>
            <person name="Nagy L.G."/>
            <person name="Floudas D."/>
            <person name="Copeland A."/>
            <person name="Barry K.W."/>
            <person name="Cichocki N."/>
            <person name="Veneault-Fourrey C."/>
            <person name="LaButti K."/>
            <person name="Lindquist E.A."/>
            <person name="Lipzen A."/>
            <person name="Lundell T."/>
            <person name="Morin E."/>
            <person name="Murat C."/>
            <person name="Riley R."/>
            <person name="Ohm R."/>
            <person name="Sun H."/>
            <person name="Tunlid A."/>
            <person name="Henrissat B."/>
            <person name="Grigoriev I.V."/>
            <person name="Hibbett D.S."/>
            <person name="Martin F."/>
        </authorList>
    </citation>
    <scope>NUCLEOTIDE SEQUENCE [LARGE SCALE GENOMIC DNA]</scope>
    <source>
        <strain evidence="3">UH-Slu-Lm8-n1</strain>
    </source>
</reference>
<name>A0A0D0AWW5_9AGAM</name>
<dbReference type="EMBL" id="KN835370">
    <property type="protein sequence ID" value="KIK38867.1"/>
    <property type="molecule type" value="Genomic_DNA"/>
</dbReference>
<gene>
    <name evidence="2" type="ORF">CY34DRAFT_108488</name>
</gene>
<evidence type="ECO:0000313" key="3">
    <source>
        <dbReference type="Proteomes" id="UP000054485"/>
    </source>
</evidence>
<dbReference type="OrthoDB" id="2666607at2759"/>
<organism evidence="2 3">
    <name type="scientific">Suillus luteus UH-Slu-Lm8-n1</name>
    <dbReference type="NCBI Taxonomy" id="930992"/>
    <lineage>
        <taxon>Eukaryota</taxon>
        <taxon>Fungi</taxon>
        <taxon>Dikarya</taxon>
        <taxon>Basidiomycota</taxon>
        <taxon>Agaricomycotina</taxon>
        <taxon>Agaricomycetes</taxon>
        <taxon>Agaricomycetidae</taxon>
        <taxon>Boletales</taxon>
        <taxon>Suillineae</taxon>
        <taxon>Suillaceae</taxon>
        <taxon>Suillus</taxon>
    </lineage>
</organism>
<keyword evidence="3" id="KW-1185">Reference proteome</keyword>
<feature type="region of interest" description="Disordered" evidence="1">
    <location>
        <begin position="1"/>
        <end position="50"/>
    </location>
</feature>
<evidence type="ECO:0000313" key="2">
    <source>
        <dbReference type="EMBL" id="KIK38867.1"/>
    </source>
</evidence>
<dbReference type="AlphaFoldDB" id="A0A0D0AWW5"/>
<dbReference type="InParanoid" id="A0A0D0AWW5"/>
<sequence length="737" mass="82769">MSSLSDSASCIFSPDPSIHKPRQPSSAPPTPPTSDAPSSSPPKSSSLILSPPKATAEEALIIQADAGGDPVVNSMTNNKRRKRSSRYALFESGNRDEDLDLPTKRLRALKTTWNHTPDLTATNYINERMLELSRITRRTLAARVRYQRLRAHELDLIKSILEDETELSQKEISGVDLQIGSIRNMLQHGGVASIGSKGCKFGPSDYEAWCETSESASDDSPDSDSYGRIWTVLAMNEMQPLGQLKPPYHGPTWFLHLLVLLSSVPMSHKRCRLSAGPNLVLYDIVTHGIINKSQTRVQTFTDVLGQFPRLTHDSGVTLVSHHDRDSEQYYAALSRFFMNYGIFKQGRRSAHRVFLWLNNTMRLDRAPWLLSGLKLDASRHPSGSVVAPGDAPTRRTRDRVRMSDMDPDDHPAITWARSYMIKDLVNTYGWMKHDTKAEKKALDSYLVEIIAQANTLFRRNIEATKEIKKLLIMGLSQFRTFIAETAERFVHLHNLEPSDANLSAAARQIFMVALRVQVYDSSQQWTYFLHRQEITADSIKLLVFGNLALEQTHLVVWYGSKFSPFRDMSMRAVVRTTMPLMLSESAAGAQCAVDRLVEGRQSRSPGVLRFTAKKYAGQQAMYHQSILNFLNDDLHKESFVARLLDLHQRGLKVADDYFGLSSPSQTIYVPTTLEEIVRPLPQPSSSAQMLLPMPVQDESQYLTGCHADPAQDASSIVPYSGTVVTDTMFNQEAFAFF</sequence>
<feature type="compositionally biased region" description="Polar residues" evidence="1">
    <location>
        <begin position="1"/>
        <end position="10"/>
    </location>
</feature>